<accession>A0A6S7A7P6</accession>
<feature type="transmembrane region" description="Helical" evidence="9">
    <location>
        <begin position="397"/>
        <end position="414"/>
    </location>
</feature>
<keyword evidence="5 9" id="KW-0812">Transmembrane</keyword>
<dbReference type="PANTHER" id="PTHR42770">
    <property type="entry name" value="AMINO ACID TRANSPORTER-RELATED"/>
    <property type="match status" value="1"/>
</dbReference>
<evidence type="ECO:0000256" key="4">
    <source>
        <dbReference type="ARBA" id="ARBA00022475"/>
    </source>
</evidence>
<comment type="subcellular location">
    <subcellularLocation>
        <location evidence="1">Cell membrane</location>
        <topology evidence="1">Multi-pass membrane protein</topology>
    </subcellularLocation>
</comment>
<protein>
    <submittedName>
        <fullName evidence="10">Arginine/ornithine antiporter</fullName>
    </submittedName>
</protein>
<feature type="transmembrane region" description="Helical" evidence="9">
    <location>
        <begin position="12"/>
        <end position="34"/>
    </location>
</feature>
<reference evidence="10 11" key="1">
    <citation type="submission" date="2020-04" db="EMBL/GenBank/DDBJ databases">
        <authorList>
            <person name="De Canck E."/>
        </authorList>
    </citation>
    <scope>NUCLEOTIDE SEQUENCE [LARGE SCALE GENOMIC DNA]</scope>
    <source>
        <strain evidence="10 11">LMG 26690</strain>
    </source>
</reference>
<dbReference type="Pfam" id="PF13520">
    <property type="entry name" value="AA_permease_2"/>
    <property type="match status" value="1"/>
</dbReference>
<evidence type="ECO:0000256" key="2">
    <source>
        <dbReference type="ARBA" id="ARBA00008220"/>
    </source>
</evidence>
<dbReference type="NCBIfam" id="TIGR00905">
    <property type="entry name" value="2A0302"/>
    <property type="match status" value="1"/>
</dbReference>
<keyword evidence="4" id="KW-1003">Cell membrane</keyword>
<feature type="transmembrane region" description="Helical" evidence="9">
    <location>
        <begin position="330"/>
        <end position="351"/>
    </location>
</feature>
<dbReference type="GO" id="GO:0005886">
    <property type="term" value="C:plasma membrane"/>
    <property type="evidence" value="ECO:0007669"/>
    <property type="project" value="UniProtKB-SubCell"/>
</dbReference>
<keyword evidence="11" id="KW-1185">Reference proteome</keyword>
<dbReference type="PIRSF" id="PIRSF006060">
    <property type="entry name" value="AA_transporter"/>
    <property type="match status" value="1"/>
</dbReference>
<keyword evidence="7 9" id="KW-1133">Transmembrane helix</keyword>
<evidence type="ECO:0000256" key="3">
    <source>
        <dbReference type="ARBA" id="ARBA00022448"/>
    </source>
</evidence>
<proteinExistence type="inferred from homology"/>
<feature type="transmembrane region" description="Helical" evidence="9">
    <location>
        <begin position="205"/>
        <end position="224"/>
    </location>
</feature>
<evidence type="ECO:0000313" key="11">
    <source>
        <dbReference type="Proteomes" id="UP000494214"/>
    </source>
</evidence>
<keyword evidence="6" id="KW-0029">Amino-acid transport</keyword>
<name>A0A6S7A7P6_9BURK</name>
<dbReference type="RefSeq" id="WP_175124295.1">
    <property type="nucleotide sequence ID" value="NZ_CADIJM010000007.1"/>
</dbReference>
<evidence type="ECO:0000256" key="5">
    <source>
        <dbReference type="ARBA" id="ARBA00022692"/>
    </source>
</evidence>
<feature type="transmembrane region" description="Helical" evidence="9">
    <location>
        <begin position="156"/>
        <end position="176"/>
    </location>
</feature>
<evidence type="ECO:0000256" key="7">
    <source>
        <dbReference type="ARBA" id="ARBA00022989"/>
    </source>
</evidence>
<dbReference type="AlphaFoldDB" id="A0A6S7A7P6"/>
<evidence type="ECO:0000256" key="1">
    <source>
        <dbReference type="ARBA" id="ARBA00004651"/>
    </source>
</evidence>
<feature type="transmembrane region" description="Helical" evidence="9">
    <location>
        <begin position="363"/>
        <end position="385"/>
    </location>
</feature>
<dbReference type="InterPro" id="IPR004754">
    <property type="entry name" value="Amino_acid_antiprt"/>
</dbReference>
<feature type="transmembrane region" description="Helical" evidence="9">
    <location>
        <begin position="420"/>
        <end position="438"/>
    </location>
</feature>
<dbReference type="PANTHER" id="PTHR42770:SF4">
    <property type="entry name" value="ARGININE_ORNITHINE ANTIPORTER-RELATED"/>
    <property type="match status" value="1"/>
</dbReference>
<gene>
    <name evidence="10" type="primary">arcD_1</name>
    <name evidence="10" type="ORF">LMG26690_03535</name>
</gene>
<dbReference type="Proteomes" id="UP000494214">
    <property type="component" value="Unassembled WGS sequence"/>
</dbReference>
<feature type="transmembrane region" description="Helical" evidence="9">
    <location>
        <begin position="450"/>
        <end position="470"/>
    </location>
</feature>
<evidence type="ECO:0000256" key="6">
    <source>
        <dbReference type="ARBA" id="ARBA00022970"/>
    </source>
</evidence>
<dbReference type="Gene3D" id="1.20.1740.10">
    <property type="entry name" value="Amino acid/polyamine transporter I"/>
    <property type="match status" value="1"/>
</dbReference>
<keyword evidence="8 9" id="KW-0472">Membrane</keyword>
<feature type="transmembrane region" description="Helical" evidence="9">
    <location>
        <begin position="126"/>
        <end position="144"/>
    </location>
</feature>
<dbReference type="InterPro" id="IPR002293">
    <property type="entry name" value="AA/rel_permease1"/>
</dbReference>
<feature type="transmembrane region" description="Helical" evidence="9">
    <location>
        <begin position="284"/>
        <end position="309"/>
    </location>
</feature>
<dbReference type="GO" id="GO:0022857">
    <property type="term" value="F:transmembrane transporter activity"/>
    <property type="evidence" value="ECO:0007669"/>
    <property type="project" value="InterPro"/>
</dbReference>
<dbReference type="GO" id="GO:0006865">
    <property type="term" value="P:amino acid transport"/>
    <property type="evidence" value="ECO:0007669"/>
    <property type="project" value="UniProtKB-KW"/>
</dbReference>
<evidence type="ECO:0000313" key="10">
    <source>
        <dbReference type="EMBL" id="CAB3716260.1"/>
    </source>
</evidence>
<comment type="similarity">
    <text evidence="2">Belongs to the amino acid-polyamine-organocation (APC) superfamily. Basic amino acid/polyamine antiporter (APA) (TC 2.A.3.2) family.</text>
</comment>
<sequence>MSGETAKLSRMALAAMVVGSMVGAGIFSLPSVFARNTGPVGGLVAWAIAGTGMLTLAMVFQFLSRRRPDLDAGIFAYAKAGFGLYLGFLAALGYWTAACLGNVSYFVIFKGTLGAVLPFFGDGDTVAAVLVSSVLLWSTHFLILRGIRQAAGMNTVVTIAKVVPIAIFIVFAAFAVDLDVLRANIAEGLSGGGKGSLFEQVRNTMLVTVFVFLGVEGASVYSRYAKRREDVAVATIVGFLLVLALLVLVTMLSYGVLPRAELASLRNPSMAGVLRAAVGPWGSMLVSVGLMVSVAGAYLAWILLAAEVLRAAAGAGIMPSFLGRENRHGVPAAALWLSNGIVQLFLIVTLFTEDTFVLLKNMASSMSLIPYFFVAAFGLMLAVRGETYDGWSRRRKIELGLAVAATVYAAGLVYAGGFRYFVLSCVIYAPGTILFLISRREQRGNIFAPYEWPILLLVLVSCGIGVWAISTGNTAF</sequence>
<keyword evidence="3" id="KW-0813">Transport</keyword>
<organism evidence="10 11">
    <name type="scientific">Achromobacter animicus</name>
    <dbReference type="NCBI Taxonomy" id="1389935"/>
    <lineage>
        <taxon>Bacteria</taxon>
        <taxon>Pseudomonadati</taxon>
        <taxon>Pseudomonadota</taxon>
        <taxon>Betaproteobacteria</taxon>
        <taxon>Burkholderiales</taxon>
        <taxon>Alcaligenaceae</taxon>
        <taxon>Achromobacter</taxon>
    </lineage>
</organism>
<dbReference type="InterPro" id="IPR050367">
    <property type="entry name" value="APC_superfamily"/>
</dbReference>
<feature type="transmembrane region" description="Helical" evidence="9">
    <location>
        <begin position="40"/>
        <end position="63"/>
    </location>
</feature>
<evidence type="ECO:0000256" key="8">
    <source>
        <dbReference type="ARBA" id="ARBA00023136"/>
    </source>
</evidence>
<dbReference type="EMBL" id="CADIJM010000007">
    <property type="protein sequence ID" value="CAB3716260.1"/>
    <property type="molecule type" value="Genomic_DNA"/>
</dbReference>
<feature type="transmembrane region" description="Helical" evidence="9">
    <location>
        <begin position="231"/>
        <end position="257"/>
    </location>
</feature>
<evidence type="ECO:0000256" key="9">
    <source>
        <dbReference type="SAM" id="Phobius"/>
    </source>
</evidence>